<evidence type="ECO:0000256" key="6">
    <source>
        <dbReference type="SAM" id="MobiDB-lite"/>
    </source>
</evidence>
<dbReference type="InterPro" id="IPR005326">
    <property type="entry name" value="Plectin_eS10_N"/>
</dbReference>
<dbReference type="PANTHER" id="PTHR12146:SF0">
    <property type="entry name" value="RIBOSOMAL PROTEIN S10"/>
    <property type="match status" value="1"/>
</dbReference>
<organism evidence="8">
    <name type="scientific">Trepomonas sp. PC1</name>
    <dbReference type="NCBI Taxonomy" id="1076344"/>
    <lineage>
        <taxon>Eukaryota</taxon>
        <taxon>Metamonada</taxon>
        <taxon>Diplomonadida</taxon>
        <taxon>Hexamitidae</taxon>
        <taxon>Hexamitinae</taxon>
        <taxon>Trepomonas</taxon>
    </lineage>
</organism>
<evidence type="ECO:0000256" key="4">
    <source>
        <dbReference type="ARBA" id="ARBA00022980"/>
    </source>
</evidence>
<evidence type="ECO:0000259" key="7">
    <source>
        <dbReference type="Pfam" id="PF03501"/>
    </source>
</evidence>
<dbReference type="GO" id="GO:0003723">
    <property type="term" value="F:RNA binding"/>
    <property type="evidence" value="ECO:0007669"/>
    <property type="project" value="TreeGrafter"/>
</dbReference>
<keyword evidence="5" id="KW-0687">Ribonucleoprotein</keyword>
<keyword evidence="4 8" id="KW-0689">Ribosomal protein</keyword>
<feature type="domain" description="Plectin/eS10 N-terminal" evidence="7">
    <location>
        <begin position="5"/>
        <end position="101"/>
    </location>
</feature>
<evidence type="ECO:0000256" key="3">
    <source>
        <dbReference type="ARBA" id="ARBA00022490"/>
    </source>
</evidence>
<name>A0A146KAK4_9EUKA</name>
<dbReference type="AlphaFoldDB" id="A0A146KAK4"/>
<evidence type="ECO:0000256" key="5">
    <source>
        <dbReference type="ARBA" id="ARBA00023274"/>
    </source>
</evidence>
<comment type="similarity">
    <text evidence="2">Belongs to the eukaryotic ribosomal protein eS10 family.</text>
</comment>
<dbReference type="Pfam" id="PF03501">
    <property type="entry name" value="S10_plectin"/>
    <property type="match status" value="1"/>
</dbReference>
<dbReference type="InterPro" id="IPR037447">
    <property type="entry name" value="Ribosomal_eS10"/>
</dbReference>
<proteinExistence type="inferred from homology"/>
<dbReference type="Gene3D" id="1.10.10.10">
    <property type="entry name" value="Winged helix-like DNA-binding domain superfamily/Winged helix DNA-binding domain"/>
    <property type="match status" value="1"/>
</dbReference>
<comment type="subcellular location">
    <subcellularLocation>
        <location evidence="1">Cytoplasm</location>
    </subcellularLocation>
</comment>
<keyword evidence="3" id="KW-0963">Cytoplasm</keyword>
<dbReference type="PANTHER" id="PTHR12146">
    <property type="entry name" value="40S RIBOSOMAL PROTEIN S10"/>
    <property type="match status" value="1"/>
</dbReference>
<protein>
    <submittedName>
        <fullName evidence="8">Ribosomal protein S10</fullName>
    </submittedName>
</protein>
<dbReference type="GO" id="GO:0022627">
    <property type="term" value="C:cytosolic small ribosomal subunit"/>
    <property type="evidence" value="ECO:0007669"/>
    <property type="project" value="TreeGrafter"/>
</dbReference>
<feature type="compositionally biased region" description="Basic and acidic residues" evidence="6">
    <location>
        <begin position="110"/>
        <end position="126"/>
    </location>
</feature>
<evidence type="ECO:0000313" key="8">
    <source>
        <dbReference type="EMBL" id="JAP92419.1"/>
    </source>
</evidence>
<evidence type="ECO:0000256" key="1">
    <source>
        <dbReference type="ARBA" id="ARBA00004496"/>
    </source>
</evidence>
<reference evidence="8" key="1">
    <citation type="submission" date="2015-07" db="EMBL/GenBank/DDBJ databases">
        <title>Adaptation to a free-living lifestyle via gene acquisitions in the diplomonad Trepomonas sp. PC1.</title>
        <authorList>
            <person name="Xu F."/>
            <person name="Jerlstrom-Hultqvist J."/>
            <person name="Kolisko M."/>
            <person name="Simpson A.G.B."/>
            <person name="Roger A.J."/>
            <person name="Svard S.G."/>
            <person name="Andersson J.O."/>
        </authorList>
    </citation>
    <scope>NUCLEOTIDE SEQUENCE</scope>
    <source>
        <strain evidence="8">PC1</strain>
    </source>
</reference>
<dbReference type="InterPro" id="IPR036388">
    <property type="entry name" value="WH-like_DNA-bd_sf"/>
</dbReference>
<feature type="region of interest" description="Disordered" evidence="6">
    <location>
        <begin position="102"/>
        <end position="126"/>
    </location>
</feature>
<accession>A0A146KAK4</accession>
<evidence type="ECO:0000256" key="2">
    <source>
        <dbReference type="ARBA" id="ARBA00007278"/>
    </source>
</evidence>
<dbReference type="EMBL" id="GDID01004187">
    <property type="protein sequence ID" value="JAP92419.1"/>
    <property type="molecule type" value="Transcribed_RNA"/>
</dbReference>
<gene>
    <name evidence="8" type="ORF">TPC1_15647</name>
</gene>
<dbReference type="GO" id="GO:0003735">
    <property type="term" value="F:structural constituent of ribosome"/>
    <property type="evidence" value="ECO:0007669"/>
    <property type="project" value="TreeGrafter"/>
</dbReference>
<sequence length="126" mass="15079">MVLVPKVIKVAVFRHLFKNNSIAFEETNRTQDIAEITYKNEKGEDVHPRNLYVNMIMNSLKSRGYVKDTFAWRHHYYLLTETGEKYIRKELDIEDTIRPDPCVKQIAQKPQEERRERTGFARHEKK</sequence>